<dbReference type="Proteomes" id="UP000516173">
    <property type="component" value="Chromosome"/>
</dbReference>
<reference evidence="2 3" key="1">
    <citation type="submission" date="2020-08" db="EMBL/GenBank/DDBJ databases">
        <title>Genome Sequencing of Nocardia wallacei strain FMUON74 and assembly.</title>
        <authorList>
            <person name="Toyokawa M."/>
            <person name="Uesaka K."/>
        </authorList>
    </citation>
    <scope>NUCLEOTIDE SEQUENCE [LARGE SCALE GENOMIC DNA]</scope>
    <source>
        <strain evidence="2 3">FMUON74</strain>
    </source>
</reference>
<dbReference type="Pfam" id="PF14361">
    <property type="entry name" value="RsbRD_N"/>
    <property type="match status" value="1"/>
</dbReference>
<evidence type="ECO:0000259" key="1">
    <source>
        <dbReference type="Pfam" id="PF14361"/>
    </source>
</evidence>
<accession>A0A7G1KK71</accession>
<dbReference type="RefSeq" id="WP_187687823.1">
    <property type="nucleotide sequence ID" value="NZ_AP023396.1"/>
</dbReference>
<dbReference type="EMBL" id="AP023396">
    <property type="protein sequence ID" value="BCK54583.1"/>
    <property type="molecule type" value="Genomic_DNA"/>
</dbReference>
<gene>
    <name evidence="2" type="ORF">NWFMUON74_23550</name>
</gene>
<dbReference type="KEGG" id="nwl:NWFMUON74_23550"/>
<dbReference type="GeneID" id="80346917"/>
<name>A0A7G1KK71_9NOCA</name>
<feature type="domain" description="RsbT co-antagonist protein RsbRD N-terminal" evidence="1">
    <location>
        <begin position="22"/>
        <end position="121"/>
    </location>
</feature>
<dbReference type="AlphaFoldDB" id="A0A7G1KK71"/>
<evidence type="ECO:0000313" key="2">
    <source>
        <dbReference type="EMBL" id="BCK54583.1"/>
    </source>
</evidence>
<protein>
    <recommendedName>
        <fullName evidence="1">RsbT co-antagonist protein RsbRD N-terminal domain-containing protein</fullName>
    </recommendedName>
</protein>
<dbReference type="InterPro" id="IPR025751">
    <property type="entry name" value="RsbRD_N_dom"/>
</dbReference>
<proteinExistence type="predicted"/>
<evidence type="ECO:0000313" key="3">
    <source>
        <dbReference type="Proteomes" id="UP000516173"/>
    </source>
</evidence>
<sequence>MRGNDSGDADLPENVWATVESESAAVMRLGLELALVLLDATEAAATQALHRLEDAVGDWARDGVPIDTVQHAIHRGVKVSLDRIDPTGAYGYTDPVSDRAFLVDMLDLLTSTVSRAYVAAIQARPSW</sequence>
<organism evidence="2 3">
    <name type="scientific">Nocardia wallacei</name>
    <dbReference type="NCBI Taxonomy" id="480035"/>
    <lineage>
        <taxon>Bacteria</taxon>
        <taxon>Bacillati</taxon>
        <taxon>Actinomycetota</taxon>
        <taxon>Actinomycetes</taxon>
        <taxon>Mycobacteriales</taxon>
        <taxon>Nocardiaceae</taxon>
        <taxon>Nocardia</taxon>
    </lineage>
</organism>
<keyword evidence="3" id="KW-1185">Reference proteome</keyword>